<evidence type="ECO:0000313" key="5">
    <source>
        <dbReference type="EMBL" id="QUR66044.1"/>
    </source>
</evidence>
<feature type="active site" description="Proton acceptor" evidence="2">
    <location>
        <position position="36"/>
    </location>
</feature>
<feature type="binding site" evidence="3">
    <location>
        <begin position="33"/>
        <end position="39"/>
    </location>
    <ligand>
        <name>alpha,alpha-trehalose</name>
        <dbReference type="ChEBI" id="CHEBI:16551"/>
    </ligand>
</feature>
<dbReference type="InterPro" id="IPR024628">
    <property type="entry name" value="Sulfotransferase_Stf0_dom"/>
</dbReference>
<dbReference type="PIRSF" id="PIRSF021497">
    <property type="entry name" value="Sulphotransferase_Stf0"/>
    <property type="match status" value="1"/>
</dbReference>
<dbReference type="SUPFAM" id="SSF52540">
    <property type="entry name" value="P-loop containing nucleoside triphosphate hydrolases"/>
    <property type="match status" value="1"/>
</dbReference>
<dbReference type="InterPro" id="IPR015124">
    <property type="entry name" value="Stf0"/>
</dbReference>
<feature type="binding site" evidence="3">
    <location>
        <position position="14"/>
    </location>
    <ligand>
        <name>alpha,alpha-trehalose</name>
        <dbReference type="ChEBI" id="CHEBI:16551"/>
    </ligand>
</feature>
<dbReference type="AlphaFoldDB" id="A0A975PVS2"/>
<keyword evidence="1" id="KW-0808">Transferase</keyword>
<keyword evidence="1" id="KW-0119">Carbohydrate metabolism</keyword>
<organism evidence="5 6">
    <name type="scientific">Mycobacterium spongiae</name>
    <dbReference type="NCBI Taxonomy" id="886343"/>
    <lineage>
        <taxon>Bacteria</taxon>
        <taxon>Bacillati</taxon>
        <taxon>Actinomycetota</taxon>
        <taxon>Actinomycetes</taxon>
        <taxon>Mycobacteriales</taxon>
        <taxon>Mycobacteriaceae</taxon>
        <taxon>Mycobacterium</taxon>
    </lineage>
</organism>
<dbReference type="KEGG" id="mspg:F6B93_02165"/>
<dbReference type="Proteomes" id="UP000682202">
    <property type="component" value="Chromosome"/>
</dbReference>
<dbReference type="Gene3D" id="3.40.50.300">
    <property type="entry name" value="P-loop containing nucleotide triphosphate hydrolases"/>
    <property type="match status" value="1"/>
</dbReference>
<proteinExistence type="inferred from homology"/>
<evidence type="ECO:0000256" key="1">
    <source>
        <dbReference type="PIRNR" id="PIRNR021497"/>
    </source>
</evidence>
<comment type="catalytic activity">
    <reaction evidence="1">
        <text>alpha,alpha-trehalose + 3'-phosphoadenylyl sulfate = 2-O-sulfo-alpha,alpha-trehalose + adenosine 3',5'-bisphosphate + H(+)</text>
        <dbReference type="Rhea" id="RHEA:41608"/>
        <dbReference type="ChEBI" id="CHEBI:15378"/>
        <dbReference type="ChEBI" id="CHEBI:16551"/>
        <dbReference type="ChEBI" id="CHEBI:58339"/>
        <dbReference type="ChEBI" id="CHEBI:58343"/>
        <dbReference type="ChEBI" id="CHEBI:60091"/>
        <dbReference type="EC" id="2.8.2.37"/>
    </reaction>
</comment>
<dbReference type="EMBL" id="CP046600">
    <property type="protein sequence ID" value="QUR66044.1"/>
    <property type="molecule type" value="Genomic_DNA"/>
</dbReference>
<feature type="domain" description="Sulphotransferase Stf0" evidence="4">
    <location>
        <begin position="7"/>
        <end position="258"/>
    </location>
</feature>
<protein>
    <recommendedName>
        <fullName evidence="1">Trehalose 2-sulfotransferase</fullName>
    </recommendedName>
</protein>
<dbReference type="GO" id="GO:0016740">
    <property type="term" value="F:transferase activity"/>
    <property type="evidence" value="ECO:0007669"/>
    <property type="project" value="UniProtKB-UniRule"/>
</dbReference>
<evidence type="ECO:0000259" key="4">
    <source>
        <dbReference type="Pfam" id="PF09037"/>
    </source>
</evidence>
<dbReference type="NCBIfam" id="NF047724">
    <property type="entry name" value="TrhSuTaseStf0"/>
    <property type="match status" value="1"/>
</dbReference>
<comment type="function">
    <text evidence="1">Catalyzes the sulfuryl group transfer from 3'-phosphoadenosine-5'-phosphosulfate (PAPS) to trehalose, leading to trehalose-2-sulfate (T2S).</text>
</comment>
<evidence type="ECO:0000256" key="2">
    <source>
        <dbReference type="PIRSR" id="PIRSR021497-1"/>
    </source>
</evidence>
<evidence type="ECO:0000256" key="3">
    <source>
        <dbReference type="PIRSR" id="PIRSR021497-2"/>
    </source>
</evidence>
<comment type="similarity">
    <text evidence="1">Belongs to the Stf0 sulfotransferase family.</text>
</comment>
<feature type="binding site" evidence="3">
    <location>
        <position position="53"/>
    </location>
    <ligand>
        <name>alpha,alpha-trehalose</name>
        <dbReference type="ChEBI" id="CHEBI:16551"/>
    </ligand>
</feature>
<sequence length="267" mass="29817">MHRPGSSYLVLATQRSGSTLLVESLRATGSAGEPQEFFQYLPSTGMAPQPREWFAEVDDESILRLLDPLTPGTPDTATPIAWREHIRSSGRTPNGVWGGKLMWNQTALLQQRASQLPDRSGVGLRAAIRDVVGSEPVFVHVHRPDVVSQAVSFWRAVQTQVWRGHPDPKRDSQATYHPGAIAHIIRNLRDQESSWRAWFSHEGITPFDVAYPVLWRNLTAIVGSVLEAIGQDPTLAPPPMLERQANQRSDAWVDRYRLEAPRLGLPT</sequence>
<accession>A0A975PVS2</accession>
<evidence type="ECO:0000313" key="6">
    <source>
        <dbReference type="Proteomes" id="UP000682202"/>
    </source>
</evidence>
<dbReference type="Pfam" id="PF09037">
    <property type="entry name" value="Sulphotransf"/>
    <property type="match status" value="1"/>
</dbReference>
<gene>
    <name evidence="5" type="ORF">F6B93_02165</name>
</gene>
<name>A0A975PVS2_9MYCO</name>
<comment type="pathway">
    <text evidence="1">Glycolipid metabolism.</text>
</comment>
<dbReference type="RefSeq" id="WP_211697525.1">
    <property type="nucleotide sequence ID" value="NZ_CP046600.1"/>
</dbReference>
<feature type="binding site" evidence="3">
    <location>
        <position position="48"/>
    </location>
    <ligand>
        <name>alpha,alpha-trehalose</name>
        <dbReference type="ChEBI" id="CHEBI:16551"/>
    </ligand>
</feature>
<reference evidence="5" key="1">
    <citation type="submission" date="2019-12" db="EMBL/GenBank/DDBJ databases">
        <title>Mycobacterium spongiae sp. nov.</title>
        <authorList>
            <person name="Stinear T."/>
        </authorList>
    </citation>
    <scope>NUCLEOTIDE SEQUENCE</scope>
    <source>
        <strain evidence="5">FSD4b-SM</strain>
    </source>
</reference>
<keyword evidence="6" id="KW-1185">Reference proteome</keyword>
<dbReference type="InterPro" id="IPR027417">
    <property type="entry name" value="P-loop_NTPase"/>
</dbReference>